<keyword evidence="8" id="KW-0378">Hydrolase</keyword>
<dbReference type="SUPFAM" id="SSF140990">
    <property type="entry name" value="FtsH protease domain-like"/>
    <property type="match status" value="1"/>
</dbReference>
<accession>A0ABM1T0H6</accession>
<dbReference type="InterPro" id="IPR027417">
    <property type="entry name" value="P-loop_NTPase"/>
</dbReference>
<keyword evidence="5" id="KW-0645">Protease</keyword>
<dbReference type="PANTHER" id="PTHR23076:SF97">
    <property type="entry name" value="ATP-DEPENDENT ZINC METALLOPROTEASE YME1L1"/>
    <property type="match status" value="1"/>
</dbReference>
<keyword evidence="14" id="KW-1185">Reference proteome</keyword>
<dbReference type="RefSeq" id="XP_022249382.1">
    <property type="nucleotide sequence ID" value="XM_022393674.1"/>
</dbReference>
<dbReference type="GeneID" id="106465749"/>
<dbReference type="Proteomes" id="UP000694941">
    <property type="component" value="Unplaced"/>
</dbReference>
<keyword evidence="6" id="KW-0479">Metal-binding</keyword>
<evidence type="ECO:0000256" key="2">
    <source>
        <dbReference type="ARBA" id="ARBA00004370"/>
    </source>
</evidence>
<dbReference type="InterPro" id="IPR003959">
    <property type="entry name" value="ATPase_AAA_core"/>
</dbReference>
<evidence type="ECO:0000256" key="8">
    <source>
        <dbReference type="ARBA" id="ARBA00022801"/>
    </source>
</evidence>
<dbReference type="Pfam" id="PF01434">
    <property type="entry name" value="Peptidase_M41"/>
    <property type="match status" value="1"/>
</dbReference>
<dbReference type="GO" id="GO:0008237">
    <property type="term" value="F:metallopeptidase activity"/>
    <property type="evidence" value="ECO:0007669"/>
    <property type="project" value="UniProtKB-KW"/>
</dbReference>
<dbReference type="RefSeq" id="XP_022249381.1">
    <property type="nucleotide sequence ID" value="XM_022393673.1"/>
</dbReference>
<evidence type="ECO:0000256" key="12">
    <source>
        <dbReference type="ARBA" id="ARBA00023136"/>
    </source>
</evidence>
<dbReference type="InterPro" id="IPR003960">
    <property type="entry name" value="ATPase_AAA_CS"/>
</dbReference>
<evidence type="ECO:0000259" key="13">
    <source>
        <dbReference type="SMART" id="SM00382"/>
    </source>
</evidence>
<evidence type="ECO:0000256" key="9">
    <source>
        <dbReference type="ARBA" id="ARBA00022833"/>
    </source>
</evidence>
<protein>
    <submittedName>
        <fullName evidence="15 16">ATP-dependent zinc metalloprotease YME1 homolog isoform X1</fullName>
    </submittedName>
</protein>
<dbReference type="PROSITE" id="PS00674">
    <property type="entry name" value="AAA"/>
    <property type="match status" value="1"/>
</dbReference>
<dbReference type="NCBIfam" id="TIGR01241">
    <property type="entry name" value="FtsH_fam"/>
    <property type="match status" value="1"/>
</dbReference>
<evidence type="ECO:0000256" key="7">
    <source>
        <dbReference type="ARBA" id="ARBA00022741"/>
    </source>
</evidence>
<keyword evidence="7" id="KW-0547">Nucleotide-binding</keyword>
<comment type="similarity">
    <text evidence="4">In the N-terminal section; belongs to the AAA ATPase family.</text>
</comment>
<dbReference type="RefSeq" id="XP_022249384.1">
    <property type="nucleotide sequence ID" value="XM_022393676.1"/>
</dbReference>
<dbReference type="SMART" id="SM00382">
    <property type="entry name" value="AAA"/>
    <property type="match status" value="1"/>
</dbReference>
<dbReference type="Pfam" id="PF17862">
    <property type="entry name" value="AAA_lid_3"/>
    <property type="match status" value="1"/>
</dbReference>
<reference evidence="15 16" key="1">
    <citation type="submission" date="2025-05" db="UniProtKB">
        <authorList>
            <consortium name="RefSeq"/>
        </authorList>
    </citation>
    <scope>IDENTIFICATION</scope>
    <source>
        <tissue evidence="15 16">Muscle</tissue>
    </source>
</reference>
<dbReference type="InterPro" id="IPR000642">
    <property type="entry name" value="Peptidase_M41"/>
</dbReference>
<organism evidence="14 16">
    <name type="scientific">Limulus polyphemus</name>
    <name type="common">Atlantic horseshoe crab</name>
    <dbReference type="NCBI Taxonomy" id="6850"/>
    <lineage>
        <taxon>Eukaryota</taxon>
        <taxon>Metazoa</taxon>
        <taxon>Ecdysozoa</taxon>
        <taxon>Arthropoda</taxon>
        <taxon>Chelicerata</taxon>
        <taxon>Merostomata</taxon>
        <taxon>Xiphosura</taxon>
        <taxon>Limulidae</taxon>
        <taxon>Limulus</taxon>
    </lineage>
</organism>
<dbReference type="RefSeq" id="XP_022249383.1">
    <property type="nucleotide sequence ID" value="XM_022393675.1"/>
</dbReference>
<sequence>MFSVGNAFLGSQLQAFLPISHVASSFTGVASRKRSDKNKLSNKENGILCAESFEEALKNFTETEVKHLWTKKGIPLFKQSFASILSTRHSLPWKVSYVSSFSFEENKNGFLSSEVWKQDINVSVMKDWAHWKMPLISVSSCASLGAQPRRGFKTKTQRTASGLGTSVTEVEGTSMGGRILGLRGRKEREKAKMQTEAEQSDKLKSLLADENLSPDEQQRLRVAFAEGYLAADPKTRTGSKVRLFNLFRDLLGIVLILAILFSFMGELSGGPFRRVLIGSGNEVHPEEIDVTFDDVKGVDEAKQELQEIVEFLKNPEKFSVLGGKLPKGVLLVGPPGTGKTLLARAVAGEANVPFFHAAGPEFDEILVGQGARRVRDLFNVAKMRAPCVIFIDEIDSVGAKRTNSVLHPYANQTINQLLSEMDGFRQNEGVIVLGATNRRDDLDRALLRPGRFDVEIQVPIPDLKGRKEISKLYLDKIVKAHDVDLDVLARGSTGFTGADIENMINQAALRAAIDGAEAVTMSYIENARDKVLMGPERKSRIPDEEANVITAYHEGGHALVAYYTKHSHPLHKVTIIPRGPSLGHTAYIPEKEHYHVTKAQMLATMDTLMGGRAAEELIFGPEKITSGASSDLKQATALATQMVKEWGMSDKLGVRTFDEERNSLVVISELAPSTSEAIDAEIKRLLTESFERAKNILRNHSREHRVIAEALLKYETLDAEDLKTLLSGKEKIVKRKP</sequence>
<evidence type="ECO:0000313" key="15">
    <source>
        <dbReference type="RefSeq" id="XP_022249381.1"/>
    </source>
</evidence>
<evidence type="ECO:0000256" key="4">
    <source>
        <dbReference type="ARBA" id="ARBA00010550"/>
    </source>
</evidence>
<keyword evidence="10" id="KW-0067">ATP-binding</keyword>
<comment type="subcellular location">
    <subcellularLocation>
        <location evidence="2">Membrane</location>
    </subcellularLocation>
</comment>
<evidence type="ECO:0000256" key="5">
    <source>
        <dbReference type="ARBA" id="ARBA00022670"/>
    </source>
</evidence>
<evidence type="ECO:0000256" key="10">
    <source>
        <dbReference type="ARBA" id="ARBA00022840"/>
    </source>
</evidence>
<keyword evidence="9" id="KW-0862">Zinc</keyword>
<dbReference type="PANTHER" id="PTHR23076">
    <property type="entry name" value="METALLOPROTEASE M41 FTSH"/>
    <property type="match status" value="1"/>
</dbReference>
<evidence type="ECO:0000313" key="17">
    <source>
        <dbReference type="RefSeq" id="XP_022249383.1"/>
    </source>
</evidence>
<gene>
    <name evidence="15 16 17 18" type="primary">LOC106465749</name>
</gene>
<keyword evidence="12" id="KW-0472">Membrane</keyword>
<evidence type="ECO:0000313" key="16">
    <source>
        <dbReference type="RefSeq" id="XP_022249382.1"/>
    </source>
</evidence>
<dbReference type="HAMAP" id="MF_01458">
    <property type="entry name" value="FtsH"/>
    <property type="match status" value="1"/>
</dbReference>
<evidence type="ECO:0000256" key="11">
    <source>
        <dbReference type="ARBA" id="ARBA00023049"/>
    </source>
</evidence>
<comment type="cofactor">
    <cofactor evidence="1">
        <name>Zn(2+)</name>
        <dbReference type="ChEBI" id="CHEBI:29105"/>
    </cofactor>
</comment>
<dbReference type="InterPro" id="IPR003593">
    <property type="entry name" value="AAA+_ATPase"/>
</dbReference>
<dbReference type="Pfam" id="PF00004">
    <property type="entry name" value="AAA"/>
    <property type="match status" value="1"/>
</dbReference>
<dbReference type="CDD" id="cd19501">
    <property type="entry name" value="RecA-like_FtsH"/>
    <property type="match status" value="1"/>
</dbReference>
<keyword evidence="11 15" id="KW-0482">Metalloprotease</keyword>
<evidence type="ECO:0000313" key="14">
    <source>
        <dbReference type="Proteomes" id="UP000694941"/>
    </source>
</evidence>
<dbReference type="Gene3D" id="1.10.8.60">
    <property type="match status" value="1"/>
</dbReference>
<dbReference type="InterPro" id="IPR037219">
    <property type="entry name" value="Peptidase_M41-like"/>
</dbReference>
<evidence type="ECO:0000256" key="3">
    <source>
        <dbReference type="ARBA" id="ARBA00010044"/>
    </source>
</evidence>
<feature type="domain" description="AAA+ ATPase" evidence="13">
    <location>
        <begin position="325"/>
        <end position="462"/>
    </location>
</feature>
<comment type="similarity">
    <text evidence="3">In the C-terminal section; belongs to the peptidase M41 family.</text>
</comment>
<evidence type="ECO:0000256" key="6">
    <source>
        <dbReference type="ARBA" id="ARBA00022723"/>
    </source>
</evidence>
<dbReference type="InterPro" id="IPR005936">
    <property type="entry name" value="FtsH"/>
</dbReference>
<proteinExistence type="inferred from homology"/>
<evidence type="ECO:0000313" key="18">
    <source>
        <dbReference type="RefSeq" id="XP_022249384.1"/>
    </source>
</evidence>
<name>A0ABM1T0H6_LIMPO</name>
<evidence type="ECO:0000256" key="1">
    <source>
        <dbReference type="ARBA" id="ARBA00001947"/>
    </source>
</evidence>
<dbReference type="InterPro" id="IPR041569">
    <property type="entry name" value="AAA_lid_3"/>
</dbReference>
<dbReference type="Gene3D" id="1.20.58.760">
    <property type="entry name" value="Peptidase M41"/>
    <property type="match status" value="1"/>
</dbReference>
<dbReference type="SUPFAM" id="SSF52540">
    <property type="entry name" value="P-loop containing nucleoside triphosphate hydrolases"/>
    <property type="match status" value="1"/>
</dbReference>
<dbReference type="Gene3D" id="3.40.50.300">
    <property type="entry name" value="P-loop containing nucleotide triphosphate hydrolases"/>
    <property type="match status" value="1"/>
</dbReference>